<sequence>MNKSVSVILEPTNNGITHEATTLMTISTQDRTTLTHPPGVTTQMTIPATRDQAILTHQVFLVPIVAYRVRSSYSLNIGLLQRCTMLSWTVNWQHCSGVVWILDV</sequence>
<name>A0A8D8YIY1_9HEMI</name>
<dbReference type="AlphaFoldDB" id="A0A8D8YIY1"/>
<organism evidence="1">
    <name type="scientific">Cacopsylla melanoneura</name>
    <dbReference type="NCBI Taxonomy" id="428564"/>
    <lineage>
        <taxon>Eukaryota</taxon>
        <taxon>Metazoa</taxon>
        <taxon>Ecdysozoa</taxon>
        <taxon>Arthropoda</taxon>
        <taxon>Hexapoda</taxon>
        <taxon>Insecta</taxon>
        <taxon>Pterygota</taxon>
        <taxon>Neoptera</taxon>
        <taxon>Paraneoptera</taxon>
        <taxon>Hemiptera</taxon>
        <taxon>Sternorrhyncha</taxon>
        <taxon>Psylloidea</taxon>
        <taxon>Psyllidae</taxon>
        <taxon>Psyllinae</taxon>
        <taxon>Cacopsylla</taxon>
    </lineage>
</organism>
<evidence type="ECO:0000313" key="1">
    <source>
        <dbReference type="EMBL" id="CAG6729695.1"/>
    </source>
</evidence>
<dbReference type="EMBL" id="HBUF01379565">
    <property type="protein sequence ID" value="CAG6729695.1"/>
    <property type="molecule type" value="Transcribed_RNA"/>
</dbReference>
<accession>A0A8D8YIY1</accession>
<protein>
    <submittedName>
        <fullName evidence="1">Uncharacterized protein</fullName>
    </submittedName>
</protein>
<proteinExistence type="predicted"/>
<reference evidence="1" key="1">
    <citation type="submission" date="2021-05" db="EMBL/GenBank/DDBJ databases">
        <authorList>
            <person name="Alioto T."/>
            <person name="Alioto T."/>
            <person name="Gomez Garrido J."/>
        </authorList>
    </citation>
    <scope>NUCLEOTIDE SEQUENCE</scope>
</reference>